<dbReference type="PANTHER" id="PTHR45647:SF139">
    <property type="entry name" value="OS02G0152300 PROTEIN"/>
    <property type="match status" value="1"/>
</dbReference>
<dbReference type="Proteomes" id="UP000013827">
    <property type="component" value="Unassembled WGS sequence"/>
</dbReference>
<dbReference type="PANTHER" id="PTHR45647">
    <property type="entry name" value="OS02G0152300 PROTEIN"/>
    <property type="match status" value="1"/>
</dbReference>
<reference evidence="4" key="1">
    <citation type="journal article" date="2013" name="Nature">
        <title>Pan genome of the phytoplankton Emiliania underpins its global distribution.</title>
        <authorList>
            <person name="Read B.A."/>
            <person name="Kegel J."/>
            <person name="Klute M.J."/>
            <person name="Kuo A."/>
            <person name="Lefebvre S.C."/>
            <person name="Maumus F."/>
            <person name="Mayer C."/>
            <person name="Miller J."/>
            <person name="Monier A."/>
            <person name="Salamov A."/>
            <person name="Young J."/>
            <person name="Aguilar M."/>
            <person name="Claverie J.M."/>
            <person name="Frickenhaus S."/>
            <person name="Gonzalez K."/>
            <person name="Herman E.K."/>
            <person name="Lin Y.C."/>
            <person name="Napier J."/>
            <person name="Ogata H."/>
            <person name="Sarno A.F."/>
            <person name="Shmutz J."/>
            <person name="Schroeder D."/>
            <person name="de Vargas C."/>
            <person name="Verret F."/>
            <person name="von Dassow P."/>
            <person name="Valentin K."/>
            <person name="Van de Peer Y."/>
            <person name="Wheeler G."/>
            <person name="Dacks J.B."/>
            <person name="Delwiche C.F."/>
            <person name="Dyhrman S.T."/>
            <person name="Glockner G."/>
            <person name="John U."/>
            <person name="Richards T."/>
            <person name="Worden A.Z."/>
            <person name="Zhang X."/>
            <person name="Grigoriev I.V."/>
            <person name="Allen A.E."/>
            <person name="Bidle K."/>
            <person name="Borodovsky M."/>
            <person name="Bowler C."/>
            <person name="Brownlee C."/>
            <person name="Cock J.M."/>
            <person name="Elias M."/>
            <person name="Gladyshev V.N."/>
            <person name="Groth M."/>
            <person name="Guda C."/>
            <person name="Hadaegh A."/>
            <person name="Iglesias-Rodriguez M.D."/>
            <person name="Jenkins J."/>
            <person name="Jones B.M."/>
            <person name="Lawson T."/>
            <person name="Leese F."/>
            <person name="Lindquist E."/>
            <person name="Lobanov A."/>
            <person name="Lomsadze A."/>
            <person name="Malik S.B."/>
            <person name="Marsh M.E."/>
            <person name="Mackinder L."/>
            <person name="Mock T."/>
            <person name="Mueller-Roeber B."/>
            <person name="Pagarete A."/>
            <person name="Parker M."/>
            <person name="Probert I."/>
            <person name="Quesneville H."/>
            <person name="Raines C."/>
            <person name="Rensing S.A."/>
            <person name="Riano-Pachon D.M."/>
            <person name="Richier S."/>
            <person name="Rokitta S."/>
            <person name="Shiraiwa Y."/>
            <person name="Soanes D.M."/>
            <person name="van der Giezen M."/>
            <person name="Wahlund T.M."/>
            <person name="Williams B."/>
            <person name="Wilson W."/>
            <person name="Wolfe G."/>
            <person name="Wurch L.L."/>
        </authorList>
    </citation>
    <scope>NUCLEOTIDE SEQUENCE</scope>
</reference>
<keyword evidence="4" id="KW-1185">Reference proteome</keyword>
<evidence type="ECO:0000313" key="3">
    <source>
        <dbReference type="EnsemblProtists" id="EOD35408"/>
    </source>
</evidence>
<reference evidence="3" key="2">
    <citation type="submission" date="2024-10" db="UniProtKB">
        <authorList>
            <consortium name="EnsemblProtists"/>
        </authorList>
    </citation>
    <scope>IDENTIFICATION</scope>
</reference>
<dbReference type="InterPro" id="IPR051348">
    <property type="entry name" value="U-box_ubiquitin_ligases"/>
</dbReference>
<dbReference type="PROSITE" id="PS50011">
    <property type="entry name" value="PROTEIN_KINASE_DOM"/>
    <property type="match status" value="1"/>
</dbReference>
<organism evidence="3 4">
    <name type="scientific">Emiliania huxleyi (strain CCMP1516)</name>
    <dbReference type="NCBI Taxonomy" id="280463"/>
    <lineage>
        <taxon>Eukaryota</taxon>
        <taxon>Haptista</taxon>
        <taxon>Haptophyta</taxon>
        <taxon>Prymnesiophyceae</taxon>
        <taxon>Isochrysidales</taxon>
        <taxon>Noelaerhabdaceae</taxon>
        <taxon>Emiliania</taxon>
    </lineage>
</organism>
<feature type="domain" description="Protein kinase" evidence="2">
    <location>
        <begin position="182"/>
        <end position="319"/>
    </location>
</feature>
<evidence type="ECO:0000313" key="4">
    <source>
        <dbReference type="Proteomes" id="UP000013827"/>
    </source>
</evidence>
<dbReference type="Pfam" id="PF00069">
    <property type="entry name" value="Pkinase"/>
    <property type="match status" value="1"/>
</dbReference>
<dbReference type="KEGG" id="ehx:EMIHUDRAFT_449205"/>
<evidence type="ECO:0000256" key="1">
    <source>
        <dbReference type="ARBA" id="ARBA00022786"/>
    </source>
</evidence>
<dbReference type="RefSeq" id="XP_005787837.1">
    <property type="nucleotide sequence ID" value="XM_005787780.1"/>
</dbReference>
<dbReference type="Gene3D" id="3.30.200.20">
    <property type="entry name" value="Phosphorylase Kinase, domain 1"/>
    <property type="match status" value="1"/>
</dbReference>
<keyword evidence="1" id="KW-0833">Ubl conjugation pathway</keyword>
<dbReference type="InterPro" id="IPR000719">
    <property type="entry name" value="Prot_kinase_dom"/>
</dbReference>
<dbReference type="GeneID" id="17280678"/>
<sequence length="319" mass="34890">MWAVQAFSWLSPSAPARCDGAPPAPTAASELEGKVTHLMELLKAHQSRDAEASRLQQALQCQEEADAAKLVELMRRQEAASAAAVEEAKAAIEAQLVERFREEQAAAAEAHSAQLQQLSAEHSTQLQQAAALLEAQAREKFETAVAHERAYLSALKQLELDVDAGPSDDGAASFDVRDLSPAAEWRQLSDGGYSEVYKARLLGVTVAVKQATSRKKTSGEALMREVRYLRLAGAHPNIVTAFGAFAEGGRLHLVLEYARHCLRNDRVARQIDPILTLAGVLRALDPSDWVGRTVGTKKRRPLPPNAGWARRRWLDPLRL</sequence>
<dbReference type="SUPFAM" id="SSF56112">
    <property type="entry name" value="Protein kinase-like (PK-like)"/>
    <property type="match status" value="1"/>
</dbReference>
<accession>A0A0D3KI23</accession>
<dbReference type="GO" id="GO:0004672">
    <property type="term" value="F:protein kinase activity"/>
    <property type="evidence" value="ECO:0007669"/>
    <property type="project" value="InterPro"/>
</dbReference>
<dbReference type="InterPro" id="IPR011009">
    <property type="entry name" value="Kinase-like_dom_sf"/>
</dbReference>
<dbReference type="PaxDb" id="2903-EOD35408"/>
<protein>
    <recommendedName>
        <fullName evidence="2">Protein kinase domain-containing protein</fullName>
    </recommendedName>
</protein>
<dbReference type="HOGENOM" id="CLU_872735_0_0_1"/>
<proteinExistence type="predicted"/>
<dbReference type="EnsemblProtists" id="EOD35408">
    <property type="protein sequence ID" value="EOD35408"/>
    <property type="gene ID" value="EMIHUDRAFT_449205"/>
</dbReference>
<evidence type="ECO:0000259" key="2">
    <source>
        <dbReference type="PROSITE" id="PS50011"/>
    </source>
</evidence>
<dbReference type="AlphaFoldDB" id="A0A0D3KI23"/>
<dbReference type="GO" id="GO:0005524">
    <property type="term" value="F:ATP binding"/>
    <property type="evidence" value="ECO:0007669"/>
    <property type="project" value="InterPro"/>
</dbReference>
<name>A0A0D3KI23_EMIH1</name>